<dbReference type="EMBL" id="OMOD01000101">
    <property type="protein sequence ID" value="SPF37919.1"/>
    <property type="molecule type" value="Genomic_DNA"/>
</dbReference>
<dbReference type="Pfam" id="PF07690">
    <property type="entry name" value="MFS_1"/>
    <property type="match status" value="1"/>
</dbReference>
<feature type="transmembrane region" description="Helical" evidence="7">
    <location>
        <begin position="469"/>
        <end position="487"/>
    </location>
</feature>
<evidence type="ECO:0000313" key="10">
    <source>
        <dbReference type="Proteomes" id="UP000238701"/>
    </source>
</evidence>
<sequence>MLATFMEVLDTTVVNVSIPHIAGNLAATNEEGTWVVTSYLVSNAVVLPISGWLARYMGRKRLLLTCVAGFTLTSLCCGLAASLPQLIIFRVLQGLTGGGLQPLAQAILLETFPKERHGHAMAAFGIGILLAPILGPTLGGWITDNYTWRWIFYLNLPVGAVSMVLMNRFVFDPHYIKHDGGKVDLWGIGFLALGIGSLQILLDTGERKDWFSSPYIRTFAILCVIGLVALIIRELMTDHPVVDLRVLKNRSFAAGVFLISMLGFVLYASLVLLPLYLQTLMGYPAYNSGLALSPRGIGALLFTPLAGHLTTKTDPRRILVVGLVLGSITMFQLSGLNLYAGFWDIFWAQVLQGVALSCLFIPLMTLAVARIPSQKMGNATSIFNLMRNIGGSVGIAIMTTFLSRRTQLHQNHLIANVRAGDIETWRYLAGLRAHFHSLGADNVTASRKALGAVYGLLQQHAAMLAFVEAFWLMGVVFLLMLPFLPLLQYFKRPQPRTDAEIKLAALPKPSDDELDALERDAQEEESHLIVH</sequence>
<protein>
    <submittedName>
        <fullName evidence="9">Drug resistance transporter EmrB/QacA subfamily</fullName>
    </submittedName>
</protein>
<feature type="transmembrane region" description="Helical" evidence="7">
    <location>
        <begin position="121"/>
        <end position="142"/>
    </location>
</feature>
<evidence type="ECO:0000256" key="5">
    <source>
        <dbReference type="ARBA" id="ARBA00022989"/>
    </source>
</evidence>
<dbReference type="NCBIfam" id="TIGR00711">
    <property type="entry name" value="efflux_EmrB"/>
    <property type="match status" value="1"/>
</dbReference>
<evidence type="ECO:0000256" key="6">
    <source>
        <dbReference type="ARBA" id="ARBA00023136"/>
    </source>
</evidence>
<dbReference type="Proteomes" id="UP000238701">
    <property type="component" value="Unassembled WGS sequence"/>
</dbReference>
<evidence type="ECO:0000256" key="1">
    <source>
        <dbReference type="ARBA" id="ARBA00004651"/>
    </source>
</evidence>
<evidence type="ECO:0000256" key="4">
    <source>
        <dbReference type="ARBA" id="ARBA00022692"/>
    </source>
</evidence>
<feature type="transmembrane region" description="Helical" evidence="7">
    <location>
        <begin position="214"/>
        <end position="232"/>
    </location>
</feature>
<keyword evidence="4 7" id="KW-0812">Transmembrane</keyword>
<dbReference type="Gene3D" id="1.20.1250.20">
    <property type="entry name" value="MFS general substrate transporter like domains"/>
    <property type="match status" value="1"/>
</dbReference>
<evidence type="ECO:0000256" key="3">
    <source>
        <dbReference type="ARBA" id="ARBA00022475"/>
    </source>
</evidence>
<keyword evidence="6 7" id="KW-0472">Membrane</keyword>
<dbReference type="InterPro" id="IPR020846">
    <property type="entry name" value="MFS_dom"/>
</dbReference>
<feature type="transmembrane region" description="Helical" evidence="7">
    <location>
        <begin position="34"/>
        <end position="54"/>
    </location>
</feature>
<dbReference type="OrthoDB" id="9816041at2"/>
<accession>A0A2U3KE52</accession>
<feature type="transmembrane region" description="Helical" evidence="7">
    <location>
        <begin position="183"/>
        <end position="202"/>
    </location>
</feature>
<feature type="transmembrane region" description="Helical" evidence="7">
    <location>
        <begin position="318"/>
        <end position="340"/>
    </location>
</feature>
<proteinExistence type="predicted"/>
<evidence type="ECO:0000259" key="8">
    <source>
        <dbReference type="PROSITE" id="PS50850"/>
    </source>
</evidence>
<dbReference type="GO" id="GO:0005886">
    <property type="term" value="C:plasma membrane"/>
    <property type="evidence" value="ECO:0007669"/>
    <property type="project" value="UniProtKB-SubCell"/>
</dbReference>
<dbReference type="InterPro" id="IPR011701">
    <property type="entry name" value="MFS"/>
</dbReference>
<feature type="transmembrane region" description="Helical" evidence="7">
    <location>
        <begin position="61"/>
        <end position="81"/>
    </location>
</feature>
<dbReference type="PROSITE" id="PS50850">
    <property type="entry name" value="MFS"/>
    <property type="match status" value="1"/>
</dbReference>
<name>A0A2U3KE52_9BACT</name>
<dbReference type="AlphaFoldDB" id="A0A2U3KE52"/>
<dbReference type="InterPro" id="IPR004638">
    <property type="entry name" value="EmrB-like"/>
</dbReference>
<evidence type="ECO:0000313" key="9">
    <source>
        <dbReference type="EMBL" id="SPF37919.1"/>
    </source>
</evidence>
<keyword evidence="2" id="KW-0813">Transport</keyword>
<comment type="subcellular location">
    <subcellularLocation>
        <location evidence="1">Cell membrane</location>
        <topology evidence="1">Multi-pass membrane protein</topology>
    </subcellularLocation>
</comment>
<organism evidence="9 10">
    <name type="scientific">Candidatus Sulfotelmatobacter kueseliae</name>
    <dbReference type="NCBI Taxonomy" id="2042962"/>
    <lineage>
        <taxon>Bacteria</taxon>
        <taxon>Pseudomonadati</taxon>
        <taxon>Acidobacteriota</taxon>
        <taxon>Terriglobia</taxon>
        <taxon>Terriglobales</taxon>
        <taxon>Candidatus Korobacteraceae</taxon>
        <taxon>Candidatus Sulfotelmatobacter</taxon>
    </lineage>
</organism>
<reference evidence="10" key="1">
    <citation type="submission" date="2018-02" db="EMBL/GenBank/DDBJ databases">
        <authorList>
            <person name="Hausmann B."/>
        </authorList>
    </citation>
    <scope>NUCLEOTIDE SEQUENCE [LARGE SCALE GENOMIC DNA]</scope>
    <source>
        <strain evidence="10">Peat soil MAG SbA1</strain>
    </source>
</reference>
<dbReference type="CDD" id="cd17503">
    <property type="entry name" value="MFS_LmrB_MDR_like"/>
    <property type="match status" value="1"/>
</dbReference>
<feature type="transmembrane region" description="Helical" evidence="7">
    <location>
        <begin position="381"/>
        <end position="402"/>
    </location>
</feature>
<dbReference type="Gene3D" id="1.20.1720.10">
    <property type="entry name" value="Multidrug resistance protein D"/>
    <property type="match status" value="1"/>
</dbReference>
<dbReference type="GO" id="GO:0022857">
    <property type="term" value="F:transmembrane transporter activity"/>
    <property type="evidence" value="ECO:0007669"/>
    <property type="project" value="InterPro"/>
</dbReference>
<feature type="domain" description="Major facilitator superfamily (MFS) profile" evidence="8">
    <location>
        <begin position="1"/>
        <end position="492"/>
    </location>
</feature>
<dbReference type="InterPro" id="IPR036259">
    <property type="entry name" value="MFS_trans_sf"/>
</dbReference>
<dbReference type="PANTHER" id="PTHR23501">
    <property type="entry name" value="MAJOR FACILITATOR SUPERFAMILY"/>
    <property type="match status" value="1"/>
</dbReference>
<keyword evidence="3" id="KW-1003">Cell membrane</keyword>
<gene>
    <name evidence="9" type="ORF">SBA1_190051</name>
</gene>
<feature type="transmembrane region" description="Helical" evidence="7">
    <location>
        <begin position="346"/>
        <end position="369"/>
    </location>
</feature>
<feature type="transmembrane region" description="Helical" evidence="7">
    <location>
        <begin position="252"/>
        <end position="277"/>
    </location>
</feature>
<keyword evidence="5 7" id="KW-1133">Transmembrane helix</keyword>
<evidence type="ECO:0000256" key="7">
    <source>
        <dbReference type="SAM" id="Phobius"/>
    </source>
</evidence>
<evidence type="ECO:0000256" key="2">
    <source>
        <dbReference type="ARBA" id="ARBA00022448"/>
    </source>
</evidence>
<feature type="transmembrane region" description="Helical" evidence="7">
    <location>
        <begin position="148"/>
        <end position="171"/>
    </location>
</feature>
<dbReference type="SUPFAM" id="SSF103473">
    <property type="entry name" value="MFS general substrate transporter"/>
    <property type="match status" value="1"/>
</dbReference>
<dbReference type="PANTHER" id="PTHR23501:SF174">
    <property type="entry name" value="MULTIDRUG EXPORT PROTEIN EMRB-RELATED"/>
    <property type="match status" value="1"/>
</dbReference>